<evidence type="ECO:0000256" key="3">
    <source>
        <dbReference type="SAM" id="MobiDB-lite"/>
    </source>
</evidence>
<organism evidence="4">
    <name type="scientific">Magallana gigas</name>
    <name type="common">Pacific oyster</name>
    <name type="synonym">Crassostrea gigas</name>
    <dbReference type="NCBI Taxonomy" id="29159"/>
    <lineage>
        <taxon>Eukaryota</taxon>
        <taxon>Metazoa</taxon>
        <taxon>Spiralia</taxon>
        <taxon>Lophotrochozoa</taxon>
        <taxon>Mollusca</taxon>
        <taxon>Bivalvia</taxon>
        <taxon>Autobranchia</taxon>
        <taxon>Pteriomorphia</taxon>
        <taxon>Ostreida</taxon>
        <taxon>Ostreoidea</taxon>
        <taxon>Ostreidae</taxon>
        <taxon>Magallana</taxon>
    </lineage>
</organism>
<reference evidence="4" key="1">
    <citation type="journal article" date="2012" name="Nature">
        <title>The oyster genome reveals stress adaptation and complexity of shell formation.</title>
        <authorList>
            <person name="Zhang G."/>
            <person name="Fang X."/>
            <person name="Guo X."/>
            <person name="Li L."/>
            <person name="Luo R."/>
            <person name="Xu F."/>
            <person name="Yang P."/>
            <person name="Zhang L."/>
            <person name="Wang X."/>
            <person name="Qi H."/>
            <person name="Xiong Z."/>
            <person name="Que H."/>
            <person name="Xie Y."/>
            <person name="Holland P.W."/>
            <person name="Paps J."/>
            <person name="Zhu Y."/>
            <person name="Wu F."/>
            <person name="Chen Y."/>
            <person name="Wang J."/>
            <person name="Peng C."/>
            <person name="Meng J."/>
            <person name="Yang L."/>
            <person name="Liu J."/>
            <person name="Wen B."/>
            <person name="Zhang N."/>
            <person name="Huang Z."/>
            <person name="Zhu Q."/>
            <person name="Feng Y."/>
            <person name="Mount A."/>
            <person name="Hedgecock D."/>
            <person name="Xu Z."/>
            <person name="Liu Y."/>
            <person name="Domazet-Loso T."/>
            <person name="Du Y."/>
            <person name="Sun X."/>
            <person name="Zhang S."/>
            <person name="Liu B."/>
            <person name="Cheng P."/>
            <person name="Jiang X."/>
            <person name="Li J."/>
            <person name="Fan D."/>
            <person name="Wang W."/>
            <person name="Fu W."/>
            <person name="Wang T."/>
            <person name="Wang B."/>
            <person name="Zhang J."/>
            <person name="Peng Z."/>
            <person name="Li Y."/>
            <person name="Li N."/>
            <person name="Wang J."/>
            <person name="Chen M."/>
            <person name="He Y."/>
            <person name="Tan F."/>
            <person name="Song X."/>
            <person name="Zheng Q."/>
            <person name="Huang R."/>
            <person name="Yang H."/>
            <person name="Du X."/>
            <person name="Chen L."/>
            <person name="Yang M."/>
            <person name="Gaffney P.M."/>
            <person name="Wang S."/>
            <person name="Luo L."/>
            <person name="She Z."/>
            <person name="Ming Y."/>
            <person name="Huang W."/>
            <person name="Zhang S."/>
            <person name="Huang B."/>
            <person name="Zhang Y."/>
            <person name="Qu T."/>
            <person name="Ni P."/>
            <person name="Miao G."/>
            <person name="Wang J."/>
            <person name="Wang Q."/>
            <person name="Steinberg C.E."/>
            <person name="Wang H."/>
            <person name="Li N."/>
            <person name="Qian L."/>
            <person name="Zhang G."/>
            <person name="Li Y."/>
            <person name="Yang H."/>
            <person name="Liu X."/>
            <person name="Wang J."/>
            <person name="Yin Y."/>
            <person name="Wang J."/>
        </authorList>
    </citation>
    <scope>NUCLEOTIDE SEQUENCE [LARGE SCALE GENOMIC DNA]</scope>
    <source>
        <strain evidence="4">05x7-T-G4-1.051#20</strain>
    </source>
</reference>
<proteinExistence type="predicted"/>
<dbReference type="Pfam" id="PF02822">
    <property type="entry name" value="Antistasin"/>
    <property type="match status" value="1"/>
</dbReference>
<evidence type="ECO:0000256" key="2">
    <source>
        <dbReference type="ARBA" id="ARBA00022900"/>
    </source>
</evidence>
<dbReference type="InParanoid" id="K1QXB4"/>
<dbReference type="InterPro" id="IPR004094">
    <property type="entry name" value="Antistasin-like"/>
</dbReference>
<dbReference type="InterPro" id="IPR011061">
    <property type="entry name" value="Hirudin/antistatin"/>
</dbReference>
<dbReference type="HOGENOM" id="CLU_2075424_0_0_1"/>
<accession>K1QXB4</accession>
<dbReference type="Gene3D" id="2.10.22.10">
    <property type="entry name" value="Antistasin, domain 1"/>
    <property type="match status" value="1"/>
</dbReference>
<keyword evidence="2" id="KW-0722">Serine protease inhibitor</keyword>
<sequence length="118" mass="12905">MSSAPGYQSDELTCQEVCKTKCEHGYVYDKDGCKTCKCKPKDSMQPGQKSHSLEEGGGRQTPKENFPGKQDYLKRKCKAVDPDKAQETAPNHGRAGPSTTTDLEDVVVIHGREDDSGV</sequence>
<evidence type="ECO:0000313" key="4">
    <source>
        <dbReference type="EMBL" id="EKC35814.1"/>
    </source>
</evidence>
<feature type="region of interest" description="Disordered" evidence="3">
    <location>
        <begin position="39"/>
        <end position="118"/>
    </location>
</feature>
<keyword evidence="1" id="KW-0646">Protease inhibitor</keyword>
<dbReference type="AlphaFoldDB" id="K1QXB4"/>
<dbReference type="GO" id="GO:0004867">
    <property type="term" value="F:serine-type endopeptidase inhibitor activity"/>
    <property type="evidence" value="ECO:0007669"/>
    <property type="project" value="UniProtKB-KW"/>
</dbReference>
<feature type="compositionally biased region" description="Basic and acidic residues" evidence="3">
    <location>
        <begin position="71"/>
        <end position="86"/>
    </location>
</feature>
<protein>
    <submittedName>
        <fullName evidence="4">Uncharacterized protein</fullName>
    </submittedName>
</protein>
<gene>
    <name evidence="4" type="ORF">CGI_10019084</name>
</gene>
<dbReference type="SUPFAM" id="SSF57262">
    <property type="entry name" value="Leech antihemostatic proteins"/>
    <property type="match status" value="1"/>
</dbReference>
<name>K1QXB4_MAGGI</name>
<dbReference type="EMBL" id="JH818396">
    <property type="protein sequence ID" value="EKC35814.1"/>
    <property type="molecule type" value="Genomic_DNA"/>
</dbReference>
<evidence type="ECO:0000256" key="1">
    <source>
        <dbReference type="ARBA" id="ARBA00022690"/>
    </source>
</evidence>